<protein>
    <submittedName>
        <fullName evidence="2">Uncharacterized protein</fullName>
    </submittedName>
</protein>
<evidence type="ECO:0000256" key="1">
    <source>
        <dbReference type="SAM" id="Phobius"/>
    </source>
</evidence>
<reference evidence="2 3" key="1">
    <citation type="submission" date="2024-04" db="EMBL/GenBank/DDBJ databases">
        <title>Tritrichomonas musculus Genome.</title>
        <authorList>
            <person name="Alves-Ferreira E."/>
            <person name="Grigg M."/>
            <person name="Lorenzi H."/>
            <person name="Galac M."/>
        </authorList>
    </citation>
    <scope>NUCLEOTIDE SEQUENCE [LARGE SCALE GENOMIC DNA]</scope>
    <source>
        <strain evidence="2 3">EAF2021</strain>
    </source>
</reference>
<dbReference type="Proteomes" id="UP001470230">
    <property type="component" value="Unassembled WGS sequence"/>
</dbReference>
<keyword evidence="1" id="KW-0812">Transmembrane</keyword>
<organism evidence="2 3">
    <name type="scientific">Tritrichomonas musculus</name>
    <dbReference type="NCBI Taxonomy" id="1915356"/>
    <lineage>
        <taxon>Eukaryota</taxon>
        <taxon>Metamonada</taxon>
        <taxon>Parabasalia</taxon>
        <taxon>Tritrichomonadida</taxon>
        <taxon>Tritrichomonadidae</taxon>
        <taxon>Tritrichomonas</taxon>
    </lineage>
</organism>
<proteinExistence type="predicted"/>
<accession>A0ABR2H706</accession>
<evidence type="ECO:0000313" key="3">
    <source>
        <dbReference type="Proteomes" id="UP001470230"/>
    </source>
</evidence>
<dbReference type="EMBL" id="JAPFFF010000041">
    <property type="protein sequence ID" value="KAK8841626.1"/>
    <property type="molecule type" value="Genomic_DNA"/>
</dbReference>
<name>A0ABR2H706_9EUKA</name>
<gene>
    <name evidence="2" type="ORF">M9Y10_027251</name>
</gene>
<comment type="caution">
    <text evidence="2">The sequence shown here is derived from an EMBL/GenBank/DDBJ whole genome shotgun (WGS) entry which is preliminary data.</text>
</comment>
<sequence>MFFAMIWSDKHFTSDEISEIKKYFKKVVDYAKNSCNELTGDDKDKCIAVLNGFLYVYPTKSKNINPEISKITNDVDFLYIVSGDIDGTVDLNKLKRQIIVLFLSKREIDSKILSQNDKYETIKQQILIIKDHFISNNLELSKKTMAQLSNALSPKTTYKGPKTYDYDLNIKGNIKSKVSFLTIVKYKVKIITNDLNCQSVYMNDCTIDDTGMKIKSDFFLANDDTHCELFGCQEVTSHLYEMVEPKQYALVYFNRHYYEDDFYLITHNSYSWTVTIISNDYHIDDFHYITPYSFCDVFSVFSSYTKIVIDYDEKDMEGVTELKPLNLTIAHVGPTDQLPFKLQEAETIFVGSSNDVWEIPLKLTLTYDKSEFVVETTYLPDTISVTEESIYTFRPVTEIKKTGMIVGIVVAVVVVIAIVVVVIIIVIKKKKNNASQNSEQENDAQ</sequence>
<keyword evidence="1" id="KW-1133">Transmembrane helix</keyword>
<keyword evidence="1" id="KW-0472">Membrane</keyword>
<keyword evidence="3" id="KW-1185">Reference proteome</keyword>
<feature type="transmembrane region" description="Helical" evidence="1">
    <location>
        <begin position="404"/>
        <end position="427"/>
    </location>
</feature>
<evidence type="ECO:0000313" key="2">
    <source>
        <dbReference type="EMBL" id="KAK8841626.1"/>
    </source>
</evidence>